<evidence type="ECO:0000313" key="2">
    <source>
        <dbReference type="EMBL" id="GFG83354.1"/>
    </source>
</evidence>
<dbReference type="InterPro" id="IPR009061">
    <property type="entry name" value="DNA-bd_dom_put_sf"/>
</dbReference>
<dbReference type="InterPro" id="IPR010093">
    <property type="entry name" value="SinI_DNA-bd"/>
</dbReference>
<gene>
    <name evidence="2" type="ORF">MALGJ_00300</name>
</gene>
<dbReference type="Pfam" id="PF12728">
    <property type="entry name" value="HTH_17"/>
    <property type="match status" value="1"/>
</dbReference>
<proteinExistence type="predicted"/>
<name>A0A7I9Y400_MYCAL</name>
<dbReference type="InterPro" id="IPR041657">
    <property type="entry name" value="HTH_17"/>
</dbReference>
<dbReference type="NCBIfam" id="TIGR01764">
    <property type="entry name" value="excise"/>
    <property type="match status" value="1"/>
</dbReference>
<feature type="domain" description="Helix-turn-helix" evidence="1">
    <location>
        <begin position="10"/>
        <end position="59"/>
    </location>
</feature>
<dbReference type="Proteomes" id="UP000465305">
    <property type="component" value="Unassembled WGS sequence"/>
</dbReference>
<dbReference type="EMBL" id="BLKY01000001">
    <property type="protein sequence ID" value="GFG83354.1"/>
    <property type="molecule type" value="Genomic_DNA"/>
</dbReference>
<protein>
    <recommendedName>
        <fullName evidence="1">Helix-turn-helix domain-containing protein</fullName>
    </recommendedName>
</protein>
<dbReference type="SUPFAM" id="SSF46955">
    <property type="entry name" value="Putative DNA-binding domain"/>
    <property type="match status" value="1"/>
</dbReference>
<evidence type="ECO:0000259" key="1">
    <source>
        <dbReference type="Pfam" id="PF12728"/>
    </source>
</evidence>
<accession>A0A7I9Y400</accession>
<dbReference type="AlphaFoldDB" id="A0A7I9Y400"/>
<comment type="caution">
    <text evidence="2">The sequence shown here is derived from an EMBL/GenBank/DDBJ whole genome shotgun (WGS) entry which is preliminary data.</text>
</comment>
<organism evidence="2 3">
    <name type="scientific">Mycolicibacter algericus</name>
    <name type="common">Mycobacterium algericum</name>
    <dbReference type="NCBI Taxonomy" id="1288388"/>
    <lineage>
        <taxon>Bacteria</taxon>
        <taxon>Bacillati</taxon>
        <taxon>Actinomycetota</taxon>
        <taxon>Actinomycetes</taxon>
        <taxon>Mycobacteriales</taxon>
        <taxon>Mycobacteriaceae</taxon>
        <taxon>Mycolicibacter</taxon>
    </lineage>
</organism>
<dbReference type="RefSeq" id="WP_083037694.1">
    <property type="nucleotide sequence ID" value="NZ_BLKY01000001.1"/>
</dbReference>
<reference evidence="2 3" key="1">
    <citation type="journal article" date="2019" name="Emerg. Microbes Infect.">
        <title>Comprehensive subspecies identification of 175 nontuberculous mycobacteria species based on 7547 genomic profiles.</title>
        <authorList>
            <person name="Matsumoto Y."/>
            <person name="Kinjo T."/>
            <person name="Motooka D."/>
            <person name="Nabeya D."/>
            <person name="Jung N."/>
            <person name="Uechi K."/>
            <person name="Horii T."/>
            <person name="Iida T."/>
            <person name="Fujita J."/>
            <person name="Nakamura S."/>
        </authorList>
    </citation>
    <scope>NUCLEOTIDE SEQUENCE [LARGE SCALE GENOMIC DNA]</scope>
    <source>
        <strain evidence="2 3">JCM 30723</strain>
    </source>
</reference>
<evidence type="ECO:0000313" key="3">
    <source>
        <dbReference type="Proteomes" id="UP000465305"/>
    </source>
</evidence>
<sequence length="64" mass="7026">MTAAVRVPQLLTVTETMGVLKVSRATLYRLFAAGELRWVQIGAHRRISVAEVQRFITANAKASA</sequence>
<dbReference type="GO" id="GO:0003677">
    <property type="term" value="F:DNA binding"/>
    <property type="evidence" value="ECO:0007669"/>
    <property type="project" value="InterPro"/>
</dbReference>